<dbReference type="Gene3D" id="3.40.50.1820">
    <property type="entry name" value="alpha/beta hydrolase"/>
    <property type="match status" value="1"/>
</dbReference>
<feature type="domain" description="PET hydrolase/cutinase-like" evidence="1">
    <location>
        <begin position="32"/>
        <end position="187"/>
    </location>
</feature>
<name>A0A9X1QPB9_9CORY</name>
<sequence>MSENLKKHLAKLSKRGPHRVLVGDLDYAGIPGKVYVPEEGNGVPGVAFGHDWMKGIHKYHGTLRHLASWGIAVAAPDTEKGFSPDHRGFAADLETCLQILAGVKLGTGNVTVGPGKLGLVGHGMGAGCAVLAALENTKVNAVAALYPAVTAPSSTAAARHITVPGLVIGSGQDSILDAGNPASLAYNWGGDVAYRELEKGNQLGFTEDTFFNLLIGNGKPQWSAQEAARGLITGFLLHQLNQDSTYSGFSAPMAEAKHVVSYEGKDLADKAGVELSANTDLNQH</sequence>
<dbReference type="PANTHER" id="PTHR33428:SF14">
    <property type="entry name" value="CARBOXYLESTERASE TYPE B DOMAIN-CONTAINING PROTEIN"/>
    <property type="match status" value="1"/>
</dbReference>
<dbReference type="RefSeq" id="WP_236117744.1">
    <property type="nucleotide sequence ID" value="NZ_JAKGSI010000001.1"/>
</dbReference>
<dbReference type="InterPro" id="IPR041127">
    <property type="entry name" value="PET_hydrolase/cutinase-like"/>
</dbReference>
<reference evidence="2" key="1">
    <citation type="submission" date="2022-01" db="EMBL/GenBank/DDBJ databases">
        <title>Corynebacterium sp. nov isolated from isolated from the feces of the greater white-fronted geese (Anser albifrons) at Poyang Lake, PR China.</title>
        <authorList>
            <person name="Liu Q."/>
        </authorList>
    </citation>
    <scope>NUCLEOTIDE SEQUENCE</scope>
    <source>
        <strain evidence="2">JCM 32435</strain>
    </source>
</reference>
<evidence type="ECO:0000313" key="3">
    <source>
        <dbReference type="Proteomes" id="UP001139336"/>
    </source>
</evidence>
<organism evidence="2 3">
    <name type="scientific">Corynebacterium uropygiale</name>
    <dbReference type="NCBI Taxonomy" id="1775911"/>
    <lineage>
        <taxon>Bacteria</taxon>
        <taxon>Bacillati</taxon>
        <taxon>Actinomycetota</taxon>
        <taxon>Actinomycetes</taxon>
        <taxon>Mycobacteriales</taxon>
        <taxon>Corynebacteriaceae</taxon>
        <taxon>Corynebacterium</taxon>
    </lineage>
</organism>
<evidence type="ECO:0000313" key="2">
    <source>
        <dbReference type="EMBL" id="MCF4005957.1"/>
    </source>
</evidence>
<gene>
    <name evidence="2" type="ORF">L1O03_02040</name>
</gene>
<dbReference type="InterPro" id="IPR029058">
    <property type="entry name" value="AB_hydrolase_fold"/>
</dbReference>
<evidence type="ECO:0000259" key="1">
    <source>
        <dbReference type="Pfam" id="PF12740"/>
    </source>
</evidence>
<dbReference type="SUPFAM" id="SSF53474">
    <property type="entry name" value="alpha/beta-Hydrolases"/>
    <property type="match status" value="1"/>
</dbReference>
<dbReference type="Pfam" id="PF12740">
    <property type="entry name" value="PETase"/>
    <property type="match status" value="1"/>
</dbReference>
<dbReference type="GO" id="GO:0016787">
    <property type="term" value="F:hydrolase activity"/>
    <property type="evidence" value="ECO:0007669"/>
    <property type="project" value="UniProtKB-KW"/>
</dbReference>
<dbReference type="EMBL" id="JAKGSI010000001">
    <property type="protein sequence ID" value="MCF4005957.1"/>
    <property type="molecule type" value="Genomic_DNA"/>
</dbReference>
<dbReference type="Proteomes" id="UP001139336">
    <property type="component" value="Unassembled WGS sequence"/>
</dbReference>
<comment type="caution">
    <text evidence="2">The sequence shown here is derived from an EMBL/GenBank/DDBJ whole genome shotgun (WGS) entry which is preliminary data.</text>
</comment>
<protein>
    <submittedName>
        <fullName evidence="2">Dienelactone hydrolase family protein</fullName>
    </submittedName>
</protein>
<keyword evidence="3" id="KW-1185">Reference proteome</keyword>
<proteinExistence type="predicted"/>
<keyword evidence="2" id="KW-0378">Hydrolase</keyword>
<dbReference type="PANTHER" id="PTHR33428">
    <property type="entry name" value="CHLOROPHYLLASE-2, CHLOROPLASTIC"/>
    <property type="match status" value="1"/>
</dbReference>
<accession>A0A9X1QPB9</accession>
<dbReference type="AlphaFoldDB" id="A0A9X1QPB9"/>